<dbReference type="PANTHER" id="PTHR10134">
    <property type="entry name" value="CYTOCHROME B-C1 COMPLEX SUBUNIT RIESKE, MITOCHONDRIAL"/>
    <property type="match status" value="1"/>
</dbReference>
<dbReference type="PROSITE" id="PS51257">
    <property type="entry name" value="PROKAR_LIPOPROTEIN"/>
    <property type="match status" value="1"/>
</dbReference>
<keyword evidence="6" id="KW-0411">Iron-sulfur</keyword>
<dbReference type="Pfam" id="PF00355">
    <property type="entry name" value="Rieske"/>
    <property type="match status" value="1"/>
</dbReference>
<dbReference type="SUPFAM" id="SSF50022">
    <property type="entry name" value="ISP domain"/>
    <property type="match status" value="1"/>
</dbReference>
<evidence type="ECO:0000256" key="8">
    <source>
        <dbReference type="ARBA" id="ARBA00029586"/>
    </source>
</evidence>
<evidence type="ECO:0000256" key="10">
    <source>
        <dbReference type="SAM" id="SignalP"/>
    </source>
</evidence>
<dbReference type="InterPro" id="IPR036922">
    <property type="entry name" value="Rieske_2Fe-2S_sf"/>
</dbReference>
<evidence type="ECO:0000256" key="1">
    <source>
        <dbReference type="ARBA" id="ARBA00002494"/>
    </source>
</evidence>
<comment type="caution">
    <text evidence="12">The sequence shown here is derived from an EMBL/GenBank/DDBJ whole genome shotgun (WGS) entry which is preliminary data.</text>
</comment>
<dbReference type="AlphaFoldDB" id="A0A949JIK5"/>
<evidence type="ECO:0000256" key="5">
    <source>
        <dbReference type="ARBA" id="ARBA00023004"/>
    </source>
</evidence>
<keyword evidence="3" id="KW-0001">2Fe-2S</keyword>
<gene>
    <name evidence="12" type="ORF">JGS22_021385</name>
</gene>
<proteinExistence type="predicted"/>
<evidence type="ECO:0000259" key="11">
    <source>
        <dbReference type="PROSITE" id="PS51296"/>
    </source>
</evidence>
<dbReference type="Gene3D" id="2.102.10.10">
    <property type="entry name" value="Rieske [2Fe-2S] iron-sulphur domain"/>
    <property type="match status" value="1"/>
</dbReference>
<feature type="chain" id="PRO_5036709592" description="Cytochrome bc1 complex Rieske iron-sulfur subunit" evidence="10">
    <location>
        <begin position="26"/>
        <end position="155"/>
    </location>
</feature>
<accession>A0A949JIK5</accession>
<feature type="compositionally biased region" description="Basic and acidic residues" evidence="9">
    <location>
        <begin position="59"/>
        <end position="69"/>
    </location>
</feature>
<evidence type="ECO:0000313" key="13">
    <source>
        <dbReference type="Proteomes" id="UP000694501"/>
    </source>
</evidence>
<dbReference type="GO" id="GO:0046872">
    <property type="term" value="F:metal ion binding"/>
    <property type="evidence" value="ECO:0007669"/>
    <property type="project" value="UniProtKB-KW"/>
</dbReference>
<dbReference type="InterPro" id="IPR006311">
    <property type="entry name" value="TAT_signal"/>
</dbReference>
<dbReference type="FunFam" id="2.102.10.10:FF:000016">
    <property type="entry name" value="Nitrite reductase/ring-hydroxylating ferredoxin subunit"/>
    <property type="match status" value="1"/>
</dbReference>
<evidence type="ECO:0000256" key="4">
    <source>
        <dbReference type="ARBA" id="ARBA00022723"/>
    </source>
</evidence>
<evidence type="ECO:0000256" key="3">
    <source>
        <dbReference type="ARBA" id="ARBA00022714"/>
    </source>
</evidence>
<dbReference type="CDD" id="cd03467">
    <property type="entry name" value="Rieske"/>
    <property type="match status" value="1"/>
</dbReference>
<evidence type="ECO:0000256" key="6">
    <source>
        <dbReference type="ARBA" id="ARBA00023014"/>
    </source>
</evidence>
<dbReference type="RefSeq" id="WP_211039978.1">
    <property type="nucleotide sequence ID" value="NZ_JAELVF020000002.1"/>
</dbReference>
<dbReference type="PROSITE" id="PS51318">
    <property type="entry name" value="TAT"/>
    <property type="match status" value="1"/>
</dbReference>
<name>A0A949JIK5_9ACTN</name>
<dbReference type="InterPro" id="IPR014349">
    <property type="entry name" value="Rieske_Fe-S_prot"/>
</dbReference>
<feature type="compositionally biased region" description="Basic and acidic residues" evidence="9">
    <location>
        <begin position="30"/>
        <end position="50"/>
    </location>
</feature>
<dbReference type="EMBL" id="JAELVF020000002">
    <property type="protein sequence ID" value="MBU7600117.1"/>
    <property type="molecule type" value="Genomic_DNA"/>
</dbReference>
<keyword evidence="7" id="KW-1015">Disulfide bond</keyword>
<evidence type="ECO:0000256" key="7">
    <source>
        <dbReference type="ARBA" id="ARBA00023157"/>
    </source>
</evidence>
<protein>
    <recommendedName>
        <fullName evidence="2">Cytochrome bc1 complex Rieske iron-sulfur subunit</fullName>
    </recommendedName>
    <alternativeName>
        <fullName evidence="8">Cytochrome bc1 reductase complex subunit QcrA</fullName>
    </alternativeName>
</protein>
<comment type="function">
    <text evidence="1">Iron-sulfur subunit of the cytochrome bc1 complex, an essential component of the respiratory electron transport chain required for ATP synthesis. The bc1 complex catalyzes the oxidation of menaquinol and the reduction of cytochrome c in the respiratory chain. The bc1 complex operates through a Q-cycle mechanism that couples electron transfer to generation of the proton gradient that drives ATP synthesis.</text>
</comment>
<feature type="signal peptide" evidence="10">
    <location>
        <begin position="1"/>
        <end position="25"/>
    </location>
</feature>
<feature type="region of interest" description="Disordered" evidence="9">
    <location>
        <begin position="28"/>
        <end position="76"/>
    </location>
</feature>
<keyword evidence="13" id="KW-1185">Reference proteome</keyword>
<keyword evidence="4" id="KW-0479">Metal-binding</keyword>
<evidence type="ECO:0000313" key="12">
    <source>
        <dbReference type="EMBL" id="MBU7600117.1"/>
    </source>
</evidence>
<feature type="domain" description="Rieske" evidence="11">
    <location>
        <begin position="62"/>
        <end position="154"/>
    </location>
</feature>
<dbReference type="Proteomes" id="UP000694501">
    <property type="component" value="Unassembled WGS sequence"/>
</dbReference>
<keyword evidence="5" id="KW-0408">Iron</keyword>
<sequence>MSAARASRRTVLTAAGAAGLTTALAACGGSEDKGADGSSDSEDRSAEGKESPGGGEEGGDGKELARTDDIQPGEGKVFREEKVVVVQPTEGEFKAYSAECTHKGCLVSSVKDGSINCACHQSAFSVADGSVTGGPAREPLPEARINVEGGSIRLG</sequence>
<dbReference type="PROSITE" id="PS51296">
    <property type="entry name" value="RIESKE"/>
    <property type="match status" value="1"/>
</dbReference>
<dbReference type="GO" id="GO:0004497">
    <property type="term" value="F:monooxygenase activity"/>
    <property type="evidence" value="ECO:0007669"/>
    <property type="project" value="UniProtKB-ARBA"/>
</dbReference>
<organism evidence="12 13">
    <name type="scientific">Streptomyces tardus</name>
    <dbReference type="NCBI Taxonomy" id="2780544"/>
    <lineage>
        <taxon>Bacteria</taxon>
        <taxon>Bacillati</taxon>
        <taxon>Actinomycetota</taxon>
        <taxon>Actinomycetes</taxon>
        <taxon>Kitasatosporales</taxon>
        <taxon>Streptomycetaceae</taxon>
        <taxon>Streptomyces</taxon>
    </lineage>
</organism>
<dbReference type="GO" id="GO:0016705">
    <property type="term" value="F:oxidoreductase activity, acting on paired donors, with incorporation or reduction of molecular oxygen"/>
    <property type="evidence" value="ECO:0007669"/>
    <property type="project" value="UniProtKB-ARBA"/>
</dbReference>
<evidence type="ECO:0000256" key="9">
    <source>
        <dbReference type="SAM" id="MobiDB-lite"/>
    </source>
</evidence>
<evidence type="ECO:0000256" key="2">
    <source>
        <dbReference type="ARBA" id="ARBA00015816"/>
    </source>
</evidence>
<dbReference type="GO" id="GO:0051537">
    <property type="term" value="F:2 iron, 2 sulfur cluster binding"/>
    <property type="evidence" value="ECO:0007669"/>
    <property type="project" value="UniProtKB-KW"/>
</dbReference>
<dbReference type="InterPro" id="IPR017941">
    <property type="entry name" value="Rieske_2Fe-2S"/>
</dbReference>
<reference evidence="12" key="1">
    <citation type="submission" date="2021-06" db="EMBL/GenBank/DDBJ databases">
        <title>Sequencing of actinobacteria type strains.</title>
        <authorList>
            <person name="Nguyen G.-S."/>
            <person name="Wentzel A."/>
        </authorList>
    </citation>
    <scope>NUCLEOTIDE SEQUENCE</scope>
    <source>
        <strain evidence="12">P38-E01</strain>
    </source>
</reference>
<keyword evidence="10" id="KW-0732">Signal</keyword>